<feature type="domain" description="DNA-directed DNA polymerase family A palm" evidence="1">
    <location>
        <begin position="60"/>
        <end position="177"/>
    </location>
</feature>
<dbReference type="Pfam" id="PF00476">
    <property type="entry name" value="DNA_pol_A"/>
    <property type="match status" value="1"/>
</dbReference>
<keyword evidence="3" id="KW-1185">Reference proteome</keyword>
<dbReference type="EMBL" id="SDAM02000178">
    <property type="protein sequence ID" value="KAH6825226.1"/>
    <property type="molecule type" value="Genomic_DNA"/>
</dbReference>
<evidence type="ECO:0000313" key="3">
    <source>
        <dbReference type="Proteomes" id="UP001190926"/>
    </source>
</evidence>
<dbReference type="InterPro" id="IPR002298">
    <property type="entry name" value="DNA_polymerase_A"/>
</dbReference>
<evidence type="ECO:0000259" key="1">
    <source>
        <dbReference type="Pfam" id="PF00476"/>
    </source>
</evidence>
<dbReference type="Gene3D" id="3.30.70.370">
    <property type="match status" value="1"/>
</dbReference>
<proteinExistence type="predicted"/>
<dbReference type="GO" id="GO:0006302">
    <property type="term" value="P:double-strand break repair"/>
    <property type="evidence" value="ECO:0007669"/>
    <property type="project" value="TreeGrafter"/>
</dbReference>
<evidence type="ECO:0000313" key="2">
    <source>
        <dbReference type="EMBL" id="KAH6825226.1"/>
    </source>
</evidence>
<sequence>VNILADMEIWGIGVDMEGCLRARHVLARKLKLLEKEAYRLAGKTFSLSMPADIANIMLSMRAQKYTTLHGHWLQTSLATGLPMEEPKLQCVEHMVEFRMNEDGGESCVDHYKINAHDFFVPTQEDWVLLTADYCQIELRLMAHFSKDYSLIELLTSPQAEIFTLIASKWKGKHESSVIGSFLSVVLVLAQLLFHSAQFLNN</sequence>
<dbReference type="InterPro" id="IPR001098">
    <property type="entry name" value="DNA-dir_DNA_pol_A_palm_dom"/>
</dbReference>
<dbReference type="GO" id="GO:0003887">
    <property type="term" value="F:DNA-directed DNA polymerase activity"/>
    <property type="evidence" value="ECO:0007669"/>
    <property type="project" value="InterPro"/>
</dbReference>
<dbReference type="InterPro" id="IPR043502">
    <property type="entry name" value="DNA/RNA_pol_sf"/>
</dbReference>
<dbReference type="GO" id="GO:0003677">
    <property type="term" value="F:DNA binding"/>
    <property type="evidence" value="ECO:0007669"/>
    <property type="project" value="InterPro"/>
</dbReference>
<dbReference type="PANTHER" id="PTHR10133">
    <property type="entry name" value="DNA POLYMERASE I"/>
    <property type="match status" value="1"/>
</dbReference>
<name>A0AAD4J163_PERFH</name>
<dbReference type="AlphaFoldDB" id="A0AAD4J163"/>
<dbReference type="Gene3D" id="1.10.150.20">
    <property type="entry name" value="5' to 3' exonuclease, C-terminal subdomain"/>
    <property type="match status" value="1"/>
</dbReference>
<feature type="non-terminal residue" evidence="2">
    <location>
        <position position="1"/>
    </location>
</feature>
<dbReference type="Proteomes" id="UP001190926">
    <property type="component" value="Unassembled WGS sequence"/>
</dbReference>
<dbReference type="GO" id="GO:0006261">
    <property type="term" value="P:DNA-templated DNA replication"/>
    <property type="evidence" value="ECO:0007669"/>
    <property type="project" value="InterPro"/>
</dbReference>
<dbReference type="SUPFAM" id="SSF56672">
    <property type="entry name" value="DNA/RNA polymerases"/>
    <property type="match status" value="1"/>
</dbReference>
<dbReference type="PANTHER" id="PTHR10133:SF62">
    <property type="entry name" value="DNA POLYMERASE THETA"/>
    <property type="match status" value="1"/>
</dbReference>
<gene>
    <name evidence="2" type="ORF">C2S53_019780</name>
</gene>
<reference evidence="2 3" key="1">
    <citation type="journal article" date="2021" name="Nat. Commun.">
        <title>Incipient diploidization of the medicinal plant Perilla within 10,000 years.</title>
        <authorList>
            <person name="Zhang Y."/>
            <person name="Shen Q."/>
            <person name="Leng L."/>
            <person name="Zhang D."/>
            <person name="Chen S."/>
            <person name="Shi Y."/>
            <person name="Ning Z."/>
            <person name="Chen S."/>
        </authorList>
    </citation>
    <scope>NUCLEOTIDE SEQUENCE [LARGE SCALE GENOMIC DNA]</scope>
    <source>
        <strain evidence="3">cv. PC099</strain>
    </source>
</reference>
<accession>A0AAD4J163</accession>
<protein>
    <submittedName>
        <fullName evidence="2">Mammalian DNA polymerase-like protein</fullName>
    </submittedName>
</protein>
<organism evidence="2 3">
    <name type="scientific">Perilla frutescens var. hirtella</name>
    <name type="common">Perilla citriodora</name>
    <name type="synonym">Perilla setoyensis</name>
    <dbReference type="NCBI Taxonomy" id="608512"/>
    <lineage>
        <taxon>Eukaryota</taxon>
        <taxon>Viridiplantae</taxon>
        <taxon>Streptophyta</taxon>
        <taxon>Embryophyta</taxon>
        <taxon>Tracheophyta</taxon>
        <taxon>Spermatophyta</taxon>
        <taxon>Magnoliopsida</taxon>
        <taxon>eudicotyledons</taxon>
        <taxon>Gunneridae</taxon>
        <taxon>Pentapetalae</taxon>
        <taxon>asterids</taxon>
        <taxon>lamiids</taxon>
        <taxon>Lamiales</taxon>
        <taxon>Lamiaceae</taxon>
        <taxon>Nepetoideae</taxon>
        <taxon>Elsholtzieae</taxon>
        <taxon>Perilla</taxon>
    </lineage>
</organism>
<dbReference type="Gene3D" id="1.20.1060.10">
    <property type="entry name" value="Taq DNA Polymerase, Chain T, domain 4"/>
    <property type="match status" value="1"/>
</dbReference>
<comment type="caution">
    <text evidence="2">The sequence shown here is derived from an EMBL/GenBank/DDBJ whole genome shotgun (WGS) entry which is preliminary data.</text>
</comment>